<accession>A0AA88YBS5</accession>
<feature type="transmembrane region" description="Helical" evidence="6">
    <location>
        <begin position="28"/>
        <end position="47"/>
    </location>
</feature>
<feature type="transmembrane region" description="Helical" evidence="6">
    <location>
        <begin position="203"/>
        <end position="223"/>
    </location>
</feature>
<reference evidence="7" key="1">
    <citation type="submission" date="2019-08" db="EMBL/GenBank/DDBJ databases">
        <title>The improved chromosome-level genome for the pearl oyster Pinctada fucata martensii using PacBio sequencing and Hi-C.</title>
        <authorList>
            <person name="Zheng Z."/>
        </authorList>
    </citation>
    <scope>NUCLEOTIDE SEQUENCE</scope>
    <source>
        <strain evidence="7">ZZ-2019</strain>
        <tissue evidence="7">Adductor muscle</tissue>
    </source>
</reference>
<evidence type="ECO:0000256" key="2">
    <source>
        <dbReference type="ARBA" id="ARBA00022692"/>
    </source>
</evidence>
<keyword evidence="3 6" id="KW-1133">Transmembrane helix</keyword>
<dbReference type="Proteomes" id="UP001186944">
    <property type="component" value="Unassembled WGS sequence"/>
</dbReference>
<dbReference type="EMBL" id="VSWD01000007">
    <property type="protein sequence ID" value="KAK3096798.1"/>
    <property type="molecule type" value="Genomic_DNA"/>
</dbReference>
<protein>
    <recommendedName>
        <fullName evidence="9">Zinc transporter ZIP1</fullName>
    </recommendedName>
</protein>
<feature type="region of interest" description="Disordered" evidence="5">
    <location>
        <begin position="163"/>
        <end position="187"/>
    </location>
</feature>
<evidence type="ECO:0000256" key="6">
    <source>
        <dbReference type="SAM" id="Phobius"/>
    </source>
</evidence>
<evidence type="ECO:0000256" key="1">
    <source>
        <dbReference type="ARBA" id="ARBA00004141"/>
    </source>
</evidence>
<dbReference type="GO" id="GO:0005886">
    <property type="term" value="C:plasma membrane"/>
    <property type="evidence" value="ECO:0007669"/>
    <property type="project" value="TreeGrafter"/>
</dbReference>
<keyword evidence="2 6" id="KW-0812">Transmembrane</keyword>
<feature type="compositionally biased region" description="Polar residues" evidence="5">
    <location>
        <begin position="124"/>
        <end position="137"/>
    </location>
</feature>
<sequence>MTFIFGLLPFVMIKCLNKTRFSKQRIKYFISLLNCLSGGVFFGTAILHLLPEATEQIEEYIEADYPVASALVGAGFLLVLSVEHIIGACNGDQAHFHGHCHGSVENGHQNQALNVDDNLDGSAKKTQTKISPTPGKDSSVTGISYIKTSSAETAHLPATFTGQPTSEQGLDANSHEPNVTMKTNNAVNTGNYDENKVSRLRTIILVLALSLHMIFEGLAVGLQETNQEVWKLVGILTLHKCIVAFSTGLQLEETLHSFKKVLLLIIGFSFVAPLGVGIGFLVTEYGGEGQAQGISSGVLQSMATGTFFYITFFEILQKELANSYNLLKVLFTVVGFTVVIGLQFLPDDD</sequence>
<keyword evidence="4 6" id="KW-0472">Membrane</keyword>
<evidence type="ECO:0000313" key="7">
    <source>
        <dbReference type="EMBL" id="KAK3096798.1"/>
    </source>
</evidence>
<feature type="transmembrane region" description="Helical" evidence="6">
    <location>
        <begin position="294"/>
        <end position="313"/>
    </location>
</feature>
<evidence type="ECO:0008006" key="9">
    <source>
        <dbReference type="Google" id="ProtNLM"/>
    </source>
</evidence>
<dbReference type="PANTHER" id="PTHR11040">
    <property type="entry name" value="ZINC/IRON TRANSPORTER"/>
    <property type="match status" value="1"/>
</dbReference>
<feature type="transmembrane region" description="Helical" evidence="6">
    <location>
        <begin position="325"/>
        <end position="345"/>
    </location>
</feature>
<evidence type="ECO:0000256" key="4">
    <source>
        <dbReference type="ARBA" id="ARBA00023136"/>
    </source>
</evidence>
<organism evidence="7 8">
    <name type="scientific">Pinctada imbricata</name>
    <name type="common">Atlantic pearl-oyster</name>
    <name type="synonym">Pinctada martensii</name>
    <dbReference type="NCBI Taxonomy" id="66713"/>
    <lineage>
        <taxon>Eukaryota</taxon>
        <taxon>Metazoa</taxon>
        <taxon>Spiralia</taxon>
        <taxon>Lophotrochozoa</taxon>
        <taxon>Mollusca</taxon>
        <taxon>Bivalvia</taxon>
        <taxon>Autobranchia</taxon>
        <taxon>Pteriomorphia</taxon>
        <taxon>Pterioida</taxon>
        <taxon>Pterioidea</taxon>
        <taxon>Pteriidae</taxon>
        <taxon>Pinctada</taxon>
    </lineage>
</organism>
<dbReference type="PANTHER" id="PTHR11040:SF140">
    <property type="entry name" value="ZRT (ZRT), IRT- (IRT-) LIKE PROTEIN TRANSPORTER"/>
    <property type="match status" value="1"/>
</dbReference>
<name>A0AA88YBS5_PINIB</name>
<feature type="region of interest" description="Disordered" evidence="5">
    <location>
        <begin position="112"/>
        <end position="137"/>
    </location>
</feature>
<feature type="transmembrane region" description="Helical" evidence="6">
    <location>
        <begin position="229"/>
        <end position="249"/>
    </location>
</feature>
<comment type="subcellular location">
    <subcellularLocation>
        <location evidence="1">Membrane</location>
        <topology evidence="1">Multi-pass membrane protein</topology>
    </subcellularLocation>
</comment>
<feature type="compositionally biased region" description="Polar residues" evidence="5">
    <location>
        <begin position="175"/>
        <end position="187"/>
    </location>
</feature>
<comment type="caution">
    <text evidence="7">The sequence shown here is derived from an EMBL/GenBank/DDBJ whole genome shotgun (WGS) entry which is preliminary data.</text>
</comment>
<evidence type="ECO:0000256" key="5">
    <source>
        <dbReference type="SAM" id="MobiDB-lite"/>
    </source>
</evidence>
<gene>
    <name evidence="7" type="ORF">FSP39_003409</name>
</gene>
<feature type="transmembrane region" description="Helical" evidence="6">
    <location>
        <begin position="67"/>
        <end position="86"/>
    </location>
</feature>
<feature type="transmembrane region" description="Helical" evidence="6">
    <location>
        <begin position="261"/>
        <end position="282"/>
    </location>
</feature>
<dbReference type="AlphaFoldDB" id="A0AA88YBS5"/>
<keyword evidence="8" id="KW-1185">Reference proteome</keyword>
<dbReference type="GO" id="GO:0005385">
    <property type="term" value="F:zinc ion transmembrane transporter activity"/>
    <property type="evidence" value="ECO:0007669"/>
    <property type="project" value="TreeGrafter"/>
</dbReference>
<evidence type="ECO:0000256" key="3">
    <source>
        <dbReference type="ARBA" id="ARBA00022989"/>
    </source>
</evidence>
<dbReference type="InterPro" id="IPR003689">
    <property type="entry name" value="ZIP"/>
</dbReference>
<evidence type="ECO:0000313" key="8">
    <source>
        <dbReference type="Proteomes" id="UP001186944"/>
    </source>
</evidence>
<dbReference type="Pfam" id="PF02535">
    <property type="entry name" value="Zip"/>
    <property type="match status" value="1"/>
</dbReference>
<proteinExistence type="predicted"/>